<keyword evidence="6" id="KW-0285">Flavoprotein</keyword>
<evidence type="ECO:0000256" key="10">
    <source>
        <dbReference type="ARBA" id="ARBA00022857"/>
    </source>
</evidence>
<dbReference type="GO" id="GO:0010181">
    <property type="term" value="F:FMN binding"/>
    <property type="evidence" value="ECO:0007669"/>
    <property type="project" value="InterPro"/>
</dbReference>
<dbReference type="Pfam" id="PF00667">
    <property type="entry name" value="FAD_binding_1"/>
    <property type="match status" value="1"/>
</dbReference>
<comment type="cofactor">
    <cofactor evidence="2">
        <name>heme</name>
        <dbReference type="ChEBI" id="CHEBI:30413"/>
    </cofactor>
</comment>
<evidence type="ECO:0000313" key="16">
    <source>
        <dbReference type="EMBL" id="KAF3764979.1"/>
    </source>
</evidence>
<dbReference type="PANTHER" id="PTHR19384">
    <property type="entry name" value="NITRIC OXIDE SYNTHASE-RELATED"/>
    <property type="match status" value="1"/>
</dbReference>
<dbReference type="InterPro" id="IPR001709">
    <property type="entry name" value="Flavoprot_Pyr_Nucl_cyt_Rdtase"/>
</dbReference>
<dbReference type="SUPFAM" id="SSF52218">
    <property type="entry name" value="Flavoproteins"/>
    <property type="match status" value="1"/>
</dbReference>
<name>A0A9P4Y0Z0_CRYP1</name>
<dbReference type="InterPro" id="IPR008254">
    <property type="entry name" value="Flavodoxin/NO_synth"/>
</dbReference>
<keyword evidence="17" id="KW-1185">Reference proteome</keyword>
<protein>
    <submittedName>
        <fullName evidence="16">Cytochrome P450</fullName>
    </submittedName>
</protein>
<dbReference type="GO" id="GO:0003958">
    <property type="term" value="F:NADPH-hemoprotein reductase activity"/>
    <property type="evidence" value="ECO:0007669"/>
    <property type="project" value="UniProtKB-EC"/>
</dbReference>
<dbReference type="Gene3D" id="2.40.30.10">
    <property type="entry name" value="Translation factors"/>
    <property type="match status" value="1"/>
</dbReference>
<sequence>MWDRYGPDNEIECVDAFTRLTFDTIGLCAFNVRFNEFYMREVHPFVKNLSEGLIECGRRANRPQFLNTLLFYRAERERQVNMKKMRDLSDQIVRDWETNPRPGAASTDFLNVLLYGVDKETGEKVPTENVRYQISTFLAAGYDTTASSLSFVYYYLCDNPECLRKAQQEVDQVVGDNIVTIDMLPKLVYLKACIQESLRLNSPVNILNRDATKDTILGGKYLINKGLSVSCLLRHLHRDPKVWGDDADEFRPERLLDGGFEALPPTAWKPFGNGSRVCIGQGFAEQEMLINLSQVLQRFHVQKADPSYKLVIRSTLTTKPADFRIKARRRPEKNLMIGIPGGTFAESVPNQSRQRARGAARQTGEAKHVCVFIGGNMGTSEGLAHDLAEKAPEYGLDVDIRDLDAAVEALPTDRPCIIITASYEGKPPSNARKFVAWIEKLAGGSYKLPQGTRYAVFGVGNSDWASTLHRIPKLVDKTLSEIGADRIMDAGYSNVKLDIMGPWEEWCVQLCTSLSDNKTADQISVGVDVTIENSQATGTRRQTQSGEDLNNATVLSNRELADTSVGAAKRHVELRLPPGCNFVSGDYLVIQGRSPEETVRRVLARFNLERHDMMTVKSSKKPFLPAHPTAVGHFLSTSVELATPITRRQLSTLAQWAEQGSSELKSLLNMQKETVYETLLEKRYSILDVLEEVPGLPLPYGVYIDLLLPLTPRQYSISSPPPSPLKDDKETGVIASVTFDVLEAPATSGHGAFRGVVSTHLSACRPGDRVQCVVRPNTIGFRLPSDPEIPIIMLAAGTGIAPIRAFIAERAAIKKTGVQKMGPALLFFGCRHREKDYIYRSDLEEWGKQGVVEVVPCFSKPGDGQQGRHVPDALWDDRVRVWNMLQGGGKVYVCGSAAKLGRSSADVLKRIWADQTGKNEIEADEWLDECKTAGSYVRDVY</sequence>
<feature type="domain" description="Flavodoxin-like" evidence="14">
    <location>
        <begin position="369"/>
        <end position="511"/>
    </location>
</feature>
<accession>A0A9P4Y0Z0</accession>
<dbReference type="PROSITE" id="PS50902">
    <property type="entry name" value="FLAVODOXIN_LIKE"/>
    <property type="match status" value="1"/>
</dbReference>
<keyword evidence="8" id="KW-0479">Metal-binding</keyword>
<dbReference type="Proteomes" id="UP000803844">
    <property type="component" value="Unassembled WGS sequence"/>
</dbReference>
<organism evidence="16 17">
    <name type="scientific">Cryphonectria parasitica (strain ATCC 38755 / EP155)</name>
    <dbReference type="NCBI Taxonomy" id="660469"/>
    <lineage>
        <taxon>Eukaryota</taxon>
        <taxon>Fungi</taxon>
        <taxon>Dikarya</taxon>
        <taxon>Ascomycota</taxon>
        <taxon>Pezizomycotina</taxon>
        <taxon>Sordariomycetes</taxon>
        <taxon>Sordariomycetidae</taxon>
        <taxon>Diaporthales</taxon>
        <taxon>Cryphonectriaceae</taxon>
        <taxon>Cryphonectria-Endothia species complex</taxon>
        <taxon>Cryphonectria</taxon>
    </lineage>
</organism>
<dbReference type="CDD" id="cd06206">
    <property type="entry name" value="bifunctional_CYPOR"/>
    <property type="match status" value="1"/>
</dbReference>
<dbReference type="GO" id="GO:0004497">
    <property type="term" value="F:monooxygenase activity"/>
    <property type="evidence" value="ECO:0007669"/>
    <property type="project" value="InterPro"/>
</dbReference>
<evidence type="ECO:0000256" key="4">
    <source>
        <dbReference type="ARBA" id="ARBA00010018"/>
    </source>
</evidence>
<dbReference type="PROSITE" id="PS00086">
    <property type="entry name" value="CYTOCHROME_P450"/>
    <property type="match status" value="1"/>
</dbReference>
<dbReference type="InterPro" id="IPR001094">
    <property type="entry name" value="Flavdoxin-like"/>
</dbReference>
<dbReference type="Gene3D" id="1.20.990.10">
    <property type="entry name" value="NADPH-cytochrome p450 Reductase, Chain A, domain 3"/>
    <property type="match status" value="1"/>
</dbReference>
<dbReference type="GO" id="GO:0016705">
    <property type="term" value="F:oxidoreductase activity, acting on paired donors, with incorporation or reduction of molecular oxygen"/>
    <property type="evidence" value="ECO:0007669"/>
    <property type="project" value="InterPro"/>
</dbReference>
<dbReference type="PROSITE" id="PS51384">
    <property type="entry name" value="FAD_FR"/>
    <property type="match status" value="1"/>
</dbReference>
<dbReference type="Gene3D" id="3.40.50.80">
    <property type="entry name" value="Nucleotide-binding domain of ferredoxin-NADP reductase (FNR) module"/>
    <property type="match status" value="1"/>
</dbReference>
<feature type="domain" description="FAD-binding FR-type" evidence="15">
    <location>
        <begin position="547"/>
        <end position="784"/>
    </location>
</feature>
<keyword evidence="5" id="KW-0813">Transport</keyword>
<evidence type="ECO:0000256" key="11">
    <source>
        <dbReference type="ARBA" id="ARBA00023002"/>
    </source>
</evidence>
<evidence type="ECO:0000256" key="6">
    <source>
        <dbReference type="ARBA" id="ARBA00022630"/>
    </source>
</evidence>
<dbReference type="InterPro" id="IPR023173">
    <property type="entry name" value="NADPH_Cyt_P450_Rdtase_alpha"/>
</dbReference>
<dbReference type="GO" id="GO:0050660">
    <property type="term" value="F:flavin adenine dinucleotide binding"/>
    <property type="evidence" value="ECO:0007669"/>
    <property type="project" value="TreeGrafter"/>
</dbReference>
<dbReference type="SUPFAM" id="SSF48264">
    <property type="entry name" value="Cytochrome P450"/>
    <property type="match status" value="1"/>
</dbReference>
<keyword evidence="12" id="KW-0408">Iron</keyword>
<evidence type="ECO:0000256" key="7">
    <source>
        <dbReference type="ARBA" id="ARBA00022643"/>
    </source>
</evidence>
<dbReference type="GO" id="GO:0020037">
    <property type="term" value="F:heme binding"/>
    <property type="evidence" value="ECO:0007669"/>
    <property type="project" value="InterPro"/>
</dbReference>
<keyword evidence="11" id="KW-0560">Oxidoreductase</keyword>
<keyword evidence="9" id="KW-0274">FAD</keyword>
<dbReference type="InterPro" id="IPR017927">
    <property type="entry name" value="FAD-bd_FR_type"/>
</dbReference>
<dbReference type="Pfam" id="PF00258">
    <property type="entry name" value="Flavodoxin_1"/>
    <property type="match status" value="1"/>
</dbReference>
<dbReference type="PRINTS" id="PR00369">
    <property type="entry name" value="FLAVODOXIN"/>
</dbReference>
<dbReference type="InterPro" id="IPR036396">
    <property type="entry name" value="Cyt_P450_sf"/>
</dbReference>
<comment type="similarity">
    <text evidence="4">In the N-terminal section; belongs to the cytochrome P450 family.</text>
</comment>
<keyword evidence="10" id="KW-0521">NADP</keyword>
<evidence type="ECO:0000256" key="8">
    <source>
        <dbReference type="ARBA" id="ARBA00022723"/>
    </source>
</evidence>
<comment type="catalytic activity">
    <reaction evidence="13">
        <text>2 oxidized [cytochrome P450] + NADPH = 2 reduced [cytochrome P450] + NADP(+) + H(+)</text>
        <dbReference type="Rhea" id="RHEA:24040"/>
        <dbReference type="Rhea" id="RHEA-COMP:14627"/>
        <dbReference type="Rhea" id="RHEA-COMP:14628"/>
        <dbReference type="ChEBI" id="CHEBI:15378"/>
        <dbReference type="ChEBI" id="CHEBI:55376"/>
        <dbReference type="ChEBI" id="CHEBI:57783"/>
        <dbReference type="ChEBI" id="CHEBI:58349"/>
        <dbReference type="ChEBI" id="CHEBI:60344"/>
        <dbReference type="EC" id="1.6.2.4"/>
    </reaction>
</comment>
<dbReference type="InterPro" id="IPR017938">
    <property type="entry name" value="Riboflavin_synthase-like_b-brl"/>
</dbReference>
<evidence type="ECO:0000313" key="17">
    <source>
        <dbReference type="Proteomes" id="UP000803844"/>
    </source>
</evidence>
<dbReference type="InterPro" id="IPR039261">
    <property type="entry name" value="FNR_nucleotide-bd"/>
</dbReference>
<dbReference type="InterPro" id="IPR029039">
    <property type="entry name" value="Flavoprotein-like_sf"/>
</dbReference>
<dbReference type="RefSeq" id="XP_040775940.1">
    <property type="nucleotide sequence ID" value="XM_040922223.1"/>
</dbReference>
<dbReference type="GO" id="GO:0005506">
    <property type="term" value="F:iron ion binding"/>
    <property type="evidence" value="ECO:0007669"/>
    <property type="project" value="InterPro"/>
</dbReference>
<comment type="cofactor">
    <cofactor evidence="1">
        <name>FMN</name>
        <dbReference type="ChEBI" id="CHEBI:58210"/>
    </cofactor>
</comment>
<comment type="cofactor">
    <cofactor evidence="3">
        <name>FAD</name>
        <dbReference type="ChEBI" id="CHEBI:57692"/>
    </cofactor>
</comment>
<evidence type="ECO:0000256" key="2">
    <source>
        <dbReference type="ARBA" id="ARBA00001971"/>
    </source>
</evidence>
<dbReference type="Gene3D" id="3.40.50.360">
    <property type="match status" value="1"/>
</dbReference>
<dbReference type="InterPro" id="IPR017972">
    <property type="entry name" value="Cyt_P450_CS"/>
</dbReference>
<dbReference type="Pfam" id="PF00175">
    <property type="entry name" value="NAD_binding_1"/>
    <property type="match status" value="1"/>
</dbReference>
<evidence type="ECO:0000256" key="12">
    <source>
        <dbReference type="ARBA" id="ARBA00023004"/>
    </source>
</evidence>
<reference evidence="16" key="1">
    <citation type="journal article" date="2020" name="Phytopathology">
        <title>Genome sequence of the chestnut blight fungus Cryphonectria parasitica EP155: A fundamental resource for an archetypical invasive plant pathogen.</title>
        <authorList>
            <person name="Crouch J.A."/>
            <person name="Dawe A."/>
            <person name="Aerts A."/>
            <person name="Barry K."/>
            <person name="Churchill A.C.L."/>
            <person name="Grimwood J."/>
            <person name="Hillman B."/>
            <person name="Milgroom M.G."/>
            <person name="Pangilinan J."/>
            <person name="Smith M."/>
            <person name="Salamov A."/>
            <person name="Schmutz J."/>
            <person name="Yadav J."/>
            <person name="Grigoriev I.V."/>
            <person name="Nuss D."/>
        </authorList>
    </citation>
    <scope>NUCLEOTIDE SEQUENCE</scope>
    <source>
        <strain evidence="16">EP155</strain>
    </source>
</reference>
<proteinExistence type="inferred from homology"/>
<gene>
    <name evidence="16" type="ORF">M406DRAFT_346809</name>
</gene>
<keyword evidence="7" id="KW-0288">FMN</keyword>
<dbReference type="SUPFAM" id="SSF52343">
    <property type="entry name" value="Ferredoxin reductase-like, C-terminal NADP-linked domain"/>
    <property type="match status" value="1"/>
</dbReference>
<dbReference type="GeneID" id="63839352"/>
<evidence type="ECO:0000256" key="1">
    <source>
        <dbReference type="ARBA" id="ARBA00001917"/>
    </source>
</evidence>
<dbReference type="PRINTS" id="PR00371">
    <property type="entry name" value="FPNCR"/>
</dbReference>
<evidence type="ECO:0000259" key="14">
    <source>
        <dbReference type="PROSITE" id="PS50902"/>
    </source>
</evidence>
<dbReference type="EMBL" id="MU032348">
    <property type="protein sequence ID" value="KAF3764979.1"/>
    <property type="molecule type" value="Genomic_DNA"/>
</dbReference>
<evidence type="ECO:0000259" key="15">
    <source>
        <dbReference type="PROSITE" id="PS51384"/>
    </source>
</evidence>
<dbReference type="InterPro" id="IPR001433">
    <property type="entry name" value="OxRdtase_FAD/NAD-bd"/>
</dbReference>
<dbReference type="Gene3D" id="1.10.630.10">
    <property type="entry name" value="Cytochrome P450"/>
    <property type="match status" value="1"/>
</dbReference>
<evidence type="ECO:0000256" key="3">
    <source>
        <dbReference type="ARBA" id="ARBA00001974"/>
    </source>
</evidence>
<dbReference type="InterPro" id="IPR001128">
    <property type="entry name" value="Cyt_P450"/>
</dbReference>
<evidence type="ECO:0000256" key="5">
    <source>
        <dbReference type="ARBA" id="ARBA00022448"/>
    </source>
</evidence>
<evidence type="ECO:0000256" key="13">
    <source>
        <dbReference type="ARBA" id="ARBA00049342"/>
    </source>
</evidence>
<evidence type="ECO:0000256" key="9">
    <source>
        <dbReference type="ARBA" id="ARBA00022827"/>
    </source>
</evidence>
<dbReference type="GO" id="GO:0005829">
    <property type="term" value="C:cytosol"/>
    <property type="evidence" value="ECO:0007669"/>
    <property type="project" value="TreeGrafter"/>
</dbReference>
<dbReference type="Pfam" id="PF00067">
    <property type="entry name" value="p450"/>
    <property type="match status" value="1"/>
</dbReference>
<dbReference type="SUPFAM" id="SSF63380">
    <property type="entry name" value="Riboflavin synthase domain-like"/>
    <property type="match status" value="1"/>
</dbReference>
<dbReference type="PANTHER" id="PTHR19384:SF127">
    <property type="entry name" value="BIFUNCTIONAL CYTOCHROME P450_NADPH--P450 REDUCTASE"/>
    <property type="match status" value="1"/>
</dbReference>
<dbReference type="AlphaFoldDB" id="A0A9P4Y0Z0"/>
<dbReference type="InterPro" id="IPR003097">
    <property type="entry name" value="CysJ-like_FAD-binding"/>
</dbReference>
<dbReference type="OrthoDB" id="1470350at2759"/>
<comment type="caution">
    <text evidence="16">The sequence shown here is derived from an EMBL/GenBank/DDBJ whole genome shotgun (WGS) entry which is preliminary data.</text>
</comment>